<dbReference type="SUPFAM" id="SSF56112">
    <property type="entry name" value="Protein kinase-like (PK-like)"/>
    <property type="match status" value="1"/>
</dbReference>
<keyword evidence="2" id="KW-0808">Transferase</keyword>
<keyword evidence="3 6" id="KW-0547">Nucleotide-binding</keyword>
<evidence type="ECO:0000256" key="3">
    <source>
        <dbReference type="ARBA" id="ARBA00022741"/>
    </source>
</evidence>
<dbReference type="RefSeq" id="XP_017774375.1">
    <property type="nucleotide sequence ID" value="XM_017918886.1"/>
</dbReference>
<feature type="region of interest" description="Disordered" evidence="8">
    <location>
        <begin position="330"/>
        <end position="353"/>
    </location>
</feature>
<evidence type="ECO:0000256" key="4">
    <source>
        <dbReference type="ARBA" id="ARBA00022777"/>
    </source>
</evidence>
<dbReference type="PANTHER" id="PTHR24355">
    <property type="entry name" value="G PROTEIN-COUPLED RECEPTOR KINASE/RIBOSOMAL PROTEIN S6 KINASE"/>
    <property type="match status" value="1"/>
</dbReference>
<feature type="compositionally biased region" description="Basic residues" evidence="8">
    <location>
        <begin position="441"/>
        <end position="451"/>
    </location>
</feature>
<dbReference type="SMART" id="SM00220">
    <property type="entry name" value="S_TKc"/>
    <property type="match status" value="1"/>
</dbReference>
<evidence type="ECO:0000259" key="9">
    <source>
        <dbReference type="PROSITE" id="PS50011"/>
    </source>
</evidence>
<keyword evidence="4" id="KW-0418">Kinase</keyword>
<keyword evidence="5 6" id="KW-0067">ATP-binding</keyword>
<organism evidence="10 11">
    <name type="scientific">Nicrophorus vespilloides</name>
    <name type="common">Boreal carrion beetle</name>
    <dbReference type="NCBI Taxonomy" id="110193"/>
    <lineage>
        <taxon>Eukaryota</taxon>
        <taxon>Metazoa</taxon>
        <taxon>Ecdysozoa</taxon>
        <taxon>Arthropoda</taxon>
        <taxon>Hexapoda</taxon>
        <taxon>Insecta</taxon>
        <taxon>Pterygota</taxon>
        <taxon>Neoptera</taxon>
        <taxon>Endopterygota</taxon>
        <taxon>Coleoptera</taxon>
        <taxon>Polyphaga</taxon>
        <taxon>Staphyliniformia</taxon>
        <taxon>Silphidae</taxon>
        <taxon>Nicrophorinae</taxon>
        <taxon>Nicrophorus</taxon>
    </lineage>
</organism>
<evidence type="ECO:0000313" key="11">
    <source>
        <dbReference type="RefSeq" id="XP_017774375.1"/>
    </source>
</evidence>
<dbReference type="InterPro" id="IPR011009">
    <property type="entry name" value="Kinase-like_dom_sf"/>
</dbReference>
<name>A0ABM1MIH5_NICVS</name>
<protein>
    <submittedName>
        <fullName evidence="11">Serine/threonine-protein kinase 32B-like</fullName>
    </submittedName>
</protein>
<dbReference type="PROSITE" id="PS00107">
    <property type="entry name" value="PROTEIN_KINASE_ATP"/>
    <property type="match status" value="1"/>
</dbReference>
<evidence type="ECO:0000256" key="1">
    <source>
        <dbReference type="ARBA" id="ARBA00022527"/>
    </source>
</evidence>
<reference evidence="11" key="1">
    <citation type="submission" date="2025-08" db="UniProtKB">
        <authorList>
            <consortium name="RefSeq"/>
        </authorList>
    </citation>
    <scope>IDENTIFICATION</scope>
</reference>
<feature type="domain" description="Protein kinase" evidence="9">
    <location>
        <begin position="23"/>
        <end position="299"/>
    </location>
</feature>
<dbReference type="Proteomes" id="UP000695000">
    <property type="component" value="Unplaced"/>
</dbReference>
<gene>
    <name evidence="11" type="primary">LOC108561094</name>
</gene>
<evidence type="ECO:0000313" key="10">
    <source>
        <dbReference type="Proteomes" id="UP000695000"/>
    </source>
</evidence>
<dbReference type="GeneID" id="108561094"/>
<dbReference type="PANTHER" id="PTHR24355:SF30">
    <property type="entry name" value="SERINE_THREONINE-PROTEIN KINASE 32B ISOFORM X1"/>
    <property type="match status" value="1"/>
</dbReference>
<proteinExistence type="inferred from homology"/>
<evidence type="ECO:0000256" key="5">
    <source>
        <dbReference type="ARBA" id="ARBA00022840"/>
    </source>
</evidence>
<feature type="compositionally biased region" description="Basic and acidic residues" evidence="8">
    <location>
        <begin position="452"/>
        <end position="462"/>
    </location>
</feature>
<keyword evidence="10" id="KW-1185">Reference proteome</keyword>
<dbReference type="PROSITE" id="PS00108">
    <property type="entry name" value="PROTEIN_KINASE_ST"/>
    <property type="match status" value="1"/>
</dbReference>
<dbReference type="InterPro" id="IPR000719">
    <property type="entry name" value="Prot_kinase_dom"/>
</dbReference>
<evidence type="ECO:0000256" key="2">
    <source>
        <dbReference type="ARBA" id="ARBA00022679"/>
    </source>
</evidence>
<keyword evidence="1 7" id="KW-0723">Serine/threonine-protein kinase</keyword>
<feature type="region of interest" description="Disordered" evidence="8">
    <location>
        <begin position="388"/>
        <end position="492"/>
    </location>
</feature>
<feature type="binding site" evidence="6">
    <location>
        <position position="52"/>
    </location>
    <ligand>
        <name>ATP</name>
        <dbReference type="ChEBI" id="CHEBI:30616"/>
    </ligand>
</feature>
<accession>A0ABM1MIH5</accession>
<dbReference type="InterPro" id="IPR008271">
    <property type="entry name" value="Ser/Thr_kinase_AS"/>
</dbReference>
<dbReference type="Pfam" id="PF00069">
    <property type="entry name" value="Pkinase"/>
    <property type="match status" value="1"/>
</dbReference>
<evidence type="ECO:0000256" key="8">
    <source>
        <dbReference type="SAM" id="MobiDB-lite"/>
    </source>
</evidence>
<sequence>MGANQSGRIDKTFYGDDVNFDHFQILRAIGKGSFGKVCIVQKKDSKQMFAMKYMNKNQCIERDALKNVLREVEILTRLEHPFLVNIWFSFQDEEDLFMVTDLLLGGDLRYHIGQEVHFSGDAVKLTICELASALDYLKTKHIIHRDIKPDNILLDEEGHAHITDFNIATVLEDTHLATSMSGTKPYIAPEIFDCAMDLCVGYSYAVDWWSLGVVAYEMIRGCRPFDIHSSTSIHDVRVLFQLGVEYPQSWSEDIVDLLTRLLCLSPGARVSSIQELKQIRCLQKFDSDLVFQRKYQPYFMPPRDHLNCDPTFELEEMIIETKPLHKKKKRLAKQRSVREIHTTEGDSPMEPKSMIPEFKIYNRYQELERRERERKEQDWERELQQAMNLSNPLDNGPETMPTCLSCPKLDEESEPEASPSTPISKLSKSSASCDSTSGPKYKLRHGLFKHKSSGDKAEETKKKGGANDMQSRMQGLDFIDRTPSPMDRVEGT</sequence>
<comment type="similarity">
    <text evidence="7">Belongs to the protein kinase superfamily.</text>
</comment>
<dbReference type="Gene3D" id="1.10.510.10">
    <property type="entry name" value="Transferase(Phosphotransferase) domain 1"/>
    <property type="match status" value="1"/>
</dbReference>
<evidence type="ECO:0000256" key="7">
    <source>
        <dbReference type="RuleBase" id="RU000304"/>
    </source>
</evidence>
<dbReference type="Gene3D" id="3.30.200.20">
    <property type="entry name" value="Phosphorylase Kinase, domain 1"/>
    <property type="match status" value="1"/>
</dbReference>
<dbReference type="PROSITE" id="PS50011">
    <property type="entry name" value="PROTEIN_KINASE_DOM"/>
    <property type="match status" value="1"/>
</dbReference>
<feature type="compositionally biased region" description="Low complexity" evidence="8">
    <location>
        <begin position="416"/>
        <end position="437"/>
    </location>
</feature>
<evidence type="ECO:0000256" key="6">
    <source>
        <dbReference type="PROSITE-ProRule" id="PRU10141"/>
    </source>
</evidence>
<dbReference type="CDD" id="cd05578">
    <property type="entry name" value="STKc_Yank1"/>
    <property type="match status" value="1"/>
</dbReference>
<dbReference type="InterPro" id="IPR017441">
    <property type="entry name" value="Protein_kinase_ATP_BS"/>
</dbReference>